<evidence type="ECO:0000256" key="5">
    <source>
        <dbReference type="ARBA" id="ARBA00022741"/>
    </source>
</evidence>
<evidence type="ECO:0000256" key="7">
    <source>
        <dbReference type="ARBA" id="ARBA00022840"/>
    </source>
</evidence>
<evidence type="ECO:0000313" key="14">
    <source>
        <dbReference type="Proteomes" id="UP000606172"/>
    </source>
</evidence>
<protein>
    <recommendedName>
        <fullName evidence="2">histidine kinase</fullName>
        <ecNumber evidence="2">2.7.13.3</ecNumber>
    </recommendedName>
</protein>
<sequence length="458" mass="49385">MVFSVAGAGGAARRPSGRGRMSKVACGHRLWSVSRTLVQALTSGNMLEYRWALPAALLGDAPGGRTSGRVRRSTRDWAVDIVMFLVASVLTLVIMMEMDGRPRPVMLAEQVLGATSCAAVWLRRRWPAGFALVLAPLSAVFEGVAGAGMVSVFTLAVHRPFRVVAPIAAMHALALLPFSALYPEPELDFWGTFVFGVTVSFGVVAWGMLVRARRQLVISLRERAVRAEVEAELREERARHLERERIAREMHDVLAHRISLLSLHAGALEFRPGAPSAEIARAAGAIRGSAHQALQDLRQVIGVLRHGDEDGAPERPQPTLADLPGLIEESRRAGMPVSFDMSAEGEVPEVLGRNVYRIVQEALTNARKHAQGQPVEVRVAGGAGEGLTAEVRNRVPGRRSDSRMQGFVRDQGPVVEIPGTGTGLIGMAERAELAGGRLEHGLGPGGDFTLKAWLPWPA</sequence>
<keyword evidence="10" id="KW-0812">Transmembrane</keyword>
<evidence type="ECO:0000256" key="9">
    <source>
        <dbReference type="SAM" id="MobiDB-lite"/>
    </source>
</evidence>
<keyword evidence="4" id="KW-0808">Transferase</keyword>
<dbReference type="Pfam" id="PF07730">
    <property type="entry name" value="HisKA_3"/>
    <property type="match status" value="1"/>
</dbReference>
<evidence type="ECO:0000256" key="3">
    <source>
        <dbReference type="ARBA" id="ARBA00022553"/>
    </source>
</evidence>
<dbReference type="CDD" id="cd16917">
    <property type="entry name" value="HATPase_UhpB-NarQ-NarX-like"/>
    <property type="match status" value="1"/>
</dbReference>
<feature type="transmembrane region" description="Helical" evidence="10">
    <location>
        <begin position="163"/>
        <end position="183"/>
    </location>
</feature>
<feature type="region of interest" description="Disordered" evidence="9">
    <location>
        <begin position="1"/>
        <end position="20"/>
    </location>
</feature>
<feature type="transmembrane region" description="Helical" evidence="10">
    <location>
        <begin position="130"/>
        <end position="156"/>
    </location>
</feature>
<keyword evidence="14" id="KW-1185">Reference proteome</keyword>
<dbReference type="SUPFAM" id="SSF55874">
    <property type="entry name" value="ATPase domain of HSP90 chaperone/DNA topoisomerase II/histidine kinase"/>
    <property type="match status" value="1"/>
</dbReference>
<gene>
    <name evidence="13" type="ORF">Ssi02_04330</name>
</gene>
<dbReference type="InterPro" id="IPR050482">
    <property type="entry name" value="Sensor_HK_TwoCompSys"/>
</dbReference>
<dbReference type="GO" id="GO:0005524">
    <property type="term" value="F:ATP binding"/>
    <property type="evidence" value="ECO:0007669"/>
    <property type="project" value="UniProtKB-KW"/>
</dbReference>
<keyword evidence="5" id="KW-0547">Nucleotide-binding</keyword>
<evidence type="ECO:0000256" key="2">
    <source>
        <dbReference type="ARBA" id="ARBA00012438"/>
    </source>
</evidence>
<dbReference type="GO" id="GO:0016020">
    <property type="term" value="C:membrane"/>
    <property type="evidence" value="ECO:0007669"/>
    <property type="project" value="InterPro"/>
</dbReference>
<keyword evidence="3" id="KW-0597">Phosphoprotein</keyword>
<dbReference type="Gene3D" id="1.20.5.1930">
    <property type="match status" value="1"/>
</dbReference>
<dbReference type="Gene3D" id="3.30.565.10">
    <property type="entry name" value="Histidine kinase-like ATPase, C-terminal domain"/>
    <property type="match status" value="1"/>
</dbReference>
<dbReference type="EMBL" id="BOOW01000006">
    <property type="protein sequence ID" value="GII90202.1"/>
    <property type="molecule type" value="Genomic_DNA"/>
</dbReference>
<dbReference type="GO" id="GO:0000155">
    <property type="term" value="F:phosphorelay sensor kinase activity"/>
    <property type="evidence" value="ECO:0007669"/>
    <property type="project" value="InterPro"/>
</dbReference>
<dbReference type="PANTHER" id="PTHR24421">
    <property type="entry name" value="NITRATE/NITRITE SENSOR PROTEIN NARX-RELATED"/>
    <property type="match status" value="1"/>
</dbReference>
<dbReference type="GO" id="GO:0046983">
    <property type="term" value="F:protein dimerization activity"/>
    <property type="evidence" value="ECO:0007669"/>
    <property type="project" value="InterPro"/>
</dbReference>
<feature type="transmembrane region" description="Helical" evidence="10">
    <location>
        <begin position="189"/>
        <end position="210"/>
    </location>
</feature>
<accession>A0A919RAS8</accession>
<dbReference type="AlphaFoldDB" id="A0A919RAS8"/>
<comment type="catalytic activity">
    <reaction evidence="1">
        <text>ATP + protein L-histidine = ADP + protein N-phospho-L-histidine.</text>
        <dbReference type="EC" id="2.7.13.3"/>
    </reaction>
</comment>
<feature type="domain" description="Histidine kinase/HSP90-like ATPase" evidence="11">
    <location>
        <begin position="354"/>
        <end position="455"/>
    </location>
</feature>
<evidence type="ECO:0000256" key="8">
    <source>
        <dbReference type="ARBA" id="ARBA00023012"/>
    </source>
</evidence>
<evidence type="ECO:0000256" key="1">
    <source>
        <dbReference type="ARBA" id="ARBA00000085"/>
    </source>
</evidence>
<comment type="caution">
    <text evidence="13">The sequence shown here is derived from an EMBL/GenBank/DDBJ whole genome shotgun (WGS) entry which is preliminary data.</text>
</comment>
<keyword evidence="10" id="KW-0472">Membrane</keyword>
<dbReference type="PANTHER" id="PTHR24421:SF10">
    <property type="entry name" value="NITRATE_NITRITE SENSOR PROTEIN NARQ"/>
    <property type="match status" value="1"/>
</dbReference>
<keyword evidence="8" id="KW-0902">Two-component regulatory system</keyword>
<evidence type="ECO:0000256" key="10">
    <source>
        <dbReference type="SAM" id="Phobius"/>
    </source>
</evidence>
<dbReference type="InterPro" id="IPR011712">
    <property type="entry name" value="Sig_transdc_His_kin_sub3_dim/P"/>
</dbReference>
<dbReference type="Proteomes" id="UP000606172">
    <property type="component" value="Unassembled WGS sequence"/>
</dbReference>
<evidence type="ECO:0000313" key="13">
    <source>
        <dbReference type="EMBL" id="GII90202.1"/>
    </source>
</evidence>
<feature type="transmembrane region" description="Helical" evidence="10">
    <location>
        <begin position="77"/>
        <end position="96"/>
    </location>
</feature>
<dbReference type="InterPro" id="IPR036890">
    <property type="entry name" value="HATPase_C_sf"/>
</dbReference>
<evidence type="ECO:0000259" key="11">
    <source>
        <dbReference type="Pfam" id="PF02518"/>
    </source>
</evidence>
<evidence type="ECO:0000259" key="12">
    <source>
        <dbReference type="Pfam" id="PF07730"/>
    </source>
</evidence>
<keyword evidence="6 13" id="KW-0418">Kinase</keyword>
<feature type="domain" description="Signal transduction histidine kinase subgroup 3 dimerisation and phosphoacceptor" evidence="12">
    <location>
        <begin position="242"/>
        <end position="308"/>
    </location>
</feature>
<evidence type="ECO:0000256" key="6">
    <source>
        <dbReference type="ARBA" id="ARBA00022777"/>
    </source>
</evidence>
<reference evidence="13" key="1">
    <citation type="submission" date="2021-01" db="EMBL/GenBank/DDBJ databases">
        <title>Whole genome shotgun sequence of Sinosporangium siamense NBRC 109515.</title>
        <authorList>
            <person name="Komaki H."/>
            <person name="Tamura T."/>
        </authorList>
    </citation>
    <scope>NUCLEOTIDE SEQUENCE</scope>
    <source>
        <strain evidence="13">NBRC 109515</strain>
    </source>
</reference>
<proteinExistence type="predicted"/>
<dbReference type="Pfam" id="PF02518">
    <property type="entry name" value="HATPase_c"/>
    <property type="match status" value="1"/>
</dbReference>
<evidence type="ECO:0000256" key="4">
    <source>
        <dbReference type="ARBA" id="ARBA00022679"/>
    </source>
</evidence>
<keyword evidence="7" id="KW-0067">ATP-binding</keyword>
<name>A0A919RAS8_9ACTN</name>
<dbReference type="EC" id="2.7.13.3" evidence="2"/>
<organism evidence="13 14">
    <name type="scientific">Sinosporangium siamense</name>
    <dbReference type="NCBI Taxonomy" id="1367973"/>
    <lineage>
        <taxon>Bacteria</taxon>
        <taxon>Bacillati</taxon>
        <taxon>Actinomycetota</taxon>
        <taxon>Actinomycetes</taxon>
        <taxon>Streptosporangiales</taxon>
        <taxon>Streptosporangiaceae</taxon>
        <taxon>Sinosporangium</taxon>
    </lineage>
</organism>
<dbReference type="InterPro" id="IPR003594">
    <property type="entry name" value="HATPase_dom"/>
</dbReference>
<keyword evidence="10" id="KW-1133">Transmembrane helix</keyword>